<dbReference type="AlphaFoldDB" id="Q8IGJ2"/>
<sequence>MCGFVARRTPRSTLVPKEKFAIYTLETAVLERLASLWSPGLNKEKQIGHPMTGDKSNLLVFLYYFFFLYLFLPCKCHAPIRRHSPLPGKVPPTSGFAFLLMFAQFKKFSIAICICTHIHTCLCNGKTIGGSRAGGRWAWQERRNVGGRSRGGGGGVESAQPGGKETICIRTGTQTQGDSNEESIGR</sequence>
<proteinExistence type="evidence at transcript level"/>
<organism evidence="3">
    <name type="scientific">Drosophila melanogaster</name>
    <name type="common">Fruit fly</name>
    <dbReference type="NCBI Taxonomy" id="7227"/>
    <lineage>
        <taxon>Eukaryota</taxon>
        <taxon>Metazoa</taxon>
        <taxon>Ecdysozoa</taxon>
        <taxon>Arthropoda</taxon>
        <taxon>Hexapoda</taxon>
        <taxon>Insecta</taxon>
        <taxon>Pterygota</taxon>
        <taxon>Neoptera</taxon>
        <taxon>Endopterygota</taxon>
        <taxon>Diptera</taxon>
        <taxon>Brachycera</taxon>
        <taxon>Muscomorpha</taxon>
        <taxon>Ephydroidea</taxon>
        <taxon>Drosophilidae</taxon>
        <taxon>Drosophila</taxon>
        <taxon>Sophophora</taxon>
    </lineage>
</organism>
<feature type="transmembrane region" description="Helical" evidence="2">
    <location>
        <begin position="58"/>
        <end position="74"/>
    </location>
</feature>
<keyword evidence="2" id="KW-0812">Transmembrane</keyword>
<evidence type="ECO:0000313" key="3">
    <source>
        <dbReference type="EMBL" id="AAN71514.1"/>
    </source>
</evidence>
<protein>
    <submittedName>
        <fullName evidence="3">RH06474p</fullName>
    </submittedName>
</protein>
<name>Q8IGJ2_DROME</name>
<keyword evidence="2" id="KW-0472">Membrane</keyword>
<evidence type="ECO:0000256" key="2">
    <source>
        <dbReference type="SAM" id="Phobius"/>
    </source>
</evidence>
<evidence type="ECO:0000256" key="1">
    <source>
        <dbReference type="SAM" id="MobiDB-lite"/>
    </source>
</evidence>
<reference evidence="3" key="1">
    <citation type="submission" date="2002-11" db="EMBL/GenBank/DDBJ databases">
        <authorList>
            <person name="Stapleton M."/>
            <person name="Brokstein P."/>
            <person name="Hong L."/>
            <person name="Agbayani A."/>
            <person name="Carlson J."/>
            <person name="Champe M."/>
            <person name="Chavez C."/>
            <person name="Dorsett V."/>
            <person name="Dresnek D."/>
            <person name="Farfan D."/>
            <person name="Frise E."/>
            <person name="George R."/>
            <person name="Gonzalez M."/>
            <person name="Guarin H."/>
            <person name="Kronmiller B."/>
            <person name="Li P."/>
            <person name="Liao G."/>
            <person name="Miranda A."/>
            <person name="Mungall C.J."/>
            <person name="Nunoo J."/>
            <person name="Pacleb J."/>
            <person name="Paragas V."/>
            <person name="Park S."/>
            <person name="Patel S."/>
            <person name="Phouanenavong S."/>
            <person name="Wan K."/>
            <person name="Yu C."/>
            <person name="Lewis S.E."/>
            <person name="Rubin G.M."/>
            <person name="Celniker S."/>
        </authorList>
    </citation>
    <scope>NUCLEOTIDE SEQUENCE</scope>
    <source>
        <strain evidence="3">Berkeley</strain>
    </source>
</reference>
<keyword evidence="2" id="KW-1133">Transmembrane helix</keyword>
<dbReference type="EMBL" id="BT001759">
    <property type="protein sequence ID" value="AAN71514.1"/>
    <property type="molecule type" value="mRNA"/>
</dbReference>
<feature type="region of interest" description="Disordered" evidence="1">
    <location>
        <begin position="143"/>
        <end position="186"/>
    </location>
</feature>
<accession>Q8IGJ2</accession>